<protein>
    <submittedName>
        <fullName evidence="1">Uncharacterized protein</fullName>
    </submittedName>
</protein>
<evidence type="ECO:0000313" key="1">
    <source>
        <dbReference type="EMBL" id="MDQ2094012.1"/>
    </source>
</evidence>
<accession>A0AAJ1X6Z9</accession>
<keyword evidence="2" id="KW-1185">Reference proteome</keyword>
<sequence>MIQNDLLVQSGRLLRRLHDAGFDCRAEDDFEDIPDHVSATGKPFQSPMFSILRNDFTKGTAFWAFLMQENARVGGLAAQFYDLREEKLDHYLMRTAASQYGGGQRAIEWVAPPVGEMIGGKLVYFGELYFGEEVRGKRRVLTAFARLSMILAAMTWPQFDWMYAFIPKSQARFADYYGFTYRLPYSICWTPDEPFGRGNDHMIVAISAKDLAHVLACGDFSEF</sequence>
<dbReference type="EMBL" id="JANFFA010000002">
    <property type="protein sequence ID" value="MDQ2094012.1"/>
    <property type="molecule type" value="Genomic_DNA"/>
</dbReference>
<dbReference type="Proteomes" id="UP001227162">
    <property type="component" value="Unassembled WGS sequence"/>
</dbReference>
<proteinExistence type="predicted"/>
<name>A0AAJ1X6Z9_9RHOB</name>
<dbReference type="AlphaFoldDB" id="A0AAJ1X6Z9"/>
<evidence type="ECO:0000313" key="2">
    <source>
        <dbReference type="Proteomes" id="UP001227162"/>
    </source>
</evidence>
<gene>
    <name evidence="1" type="ORF">NOI20_07820</name>
</gene>
<dbReference type="RefSeq" id="WP_317625635.1">
    <property type="nucleotide sequence ID" value="NZ_JANFFA010000002.1"/>
</dbReference>
<reference evidence="1" key="1">
    <citation type="submission" date="2022-07" db="EMBL/GenBank/DDBJ databases">
        <authorList>
            <person name="Otstavnykh N."/>
            <person name="Isaeva M."/>
            <person name="Bystritskaya E."/>
        </authorList>
    </citation>
    <scope>NUCLEOTIDE SEQUENCE</scope>
    <source>
        <strain evidence="1">10Alg 79</strain>
    </source>
</reference>
<comment type="caution">
    <text evidence="1">The sequence shown here is derived from an EMBL/GenBank/DDBJ whole genome shotgun (WGS) entry which is preliminary data.</text>
</comment>
<reference evidence="1" key="2">
    <citation type="submission" date="2023-04" db="EMBL/GenBank/DDBJ databases">
        <title>'Rhodoalgimonas zhirmunskyi' gen. nov., isolated from a red alga.</title>
        <authorList>
            <person name="Nedashkovskaya O.I."/>
            <person name="Otstavnykh N.Y."/>
            <person name="Bystritskaya E.P."/>
            <person name="Balabanova L.A."/>
            <person name="Isaeva M.P."/>
        </authorList>
    </citation>
    <scope>NUCLEOTIDE SEQUENCE</scope>
    <source>
        <strain evidence="1">10Alg 79</strain>
    </source>
</reference>
<organism evidence="1 2">
    <name type="scientific">Rhodalgimonas zhirmunskyi</name>
    <dbReference type="NCBI Taxonomy" id="2964767"/>
    <lineage>
        <taxon>Bacteria</taxon>
        <taxon>Pseudomonadati</taxon>
        <taxon>Pseudomonadota</taxon>
        <taxon>Alphaproteobacteria</taxon>
        <taxon>Rhodobacterales</taxon>
        <taxon>Roseobacteraceae</taxon>
        <taxon>Rhodalgimonas</taxon>
    </lineage>
</organism>